<reference evidence="2 4" key="1">
    <citation type="submission" date="2016-03" db="EMBL/GenBank/DDBJ databases">
        <title>Cyphomyrmex costatus WGS genome.</title>
        <authorList>
            <person name="Nygaard S."/>
            <person name="Hu H."/>
            <person name="Boomsma J."/>
            <person name="Zhang G."/>
        </authorList>
    </citation>
    <scope>NUCLEOTIDE SEQUENCE [LARGE SCALE GENOMIC DNA]</scope>
    <source>
        <strain evidence="2">MS0001</strain>
        <tissue evidence="2">Whole body</tissue>
    </source>
</reference>
<dbReference type="Pfam" id="PF00109">
    <property type="entry name" value="ketoacyl-synt"/>
    <property type="match status" value="1"/>
</dbReference>
<dbReference type="STRING" id="456900.A0A151K1H1"/>
<organism evidence="2 4">
    <name type="scientific">Cyphomyrmex costatus</name>
    <dbReference type="NCBI Taxonomy" id="456900"/>
    <lineage>
        <taxon>Eukaryota</taxon>
        <taxon>Metazoa</taxon>
        <taxon>Ecdysozoa</taxon>
        <taxon>Arthropoda</taxon>
        <taxon>Hexapoda</taxon>
        <taxon>Insecta</taxon>
        <taxon>Pterygota</taxon>
        <taxon>Neoptera</taxon>
        <taxon>Endopterygota</taxon>
        <taxon>Hymenoptera</taxon>
        <taxon>Apocrita</taxon>
        <taxon>Aculeata</taxon>
        <taxon>Formicoidea</taxon>
        <taxon>Formicidae</taxon>
        <taxon>Myrmicinae</taxon>
        <taxon>Cyphomyrmex</taxon>
    </lineage>
</organism>
<dbReference type="EMBL" id="LKEX01007508">
    <property type="protein sequence ID" value="KYN49985.1"/>
    <property type="molecule type" value="Genomic_DNA"/>
</dbReference>
<dbReference type="EMBL" id="LKEX01012869">
    <property type="protein sequence ID" value="KYN50208.1"/>
    <property type="molecule type" value="Genomic_DNA"/>
</dbReference>
<evidence type="ECO:0000313" key="3">
    <source>
        <dbReference type="EMBL" id="KYN50208.1"/>
    </source>
</evidence>
<name>A0A151K1H1_9HYME</name>
<proteinExistence type="predicted"/>
<protein>
    <submittedName>
        <fullName evidence="2">Fatty acid synthase</fullName>
    </submittedName>
</protein>
<comment type="caution">
    <text evidence="2">The sequence shown here is derived from an EMBL/GenBank/DDBJ whole genome shotgun (WGS) entry which is preliminary data.</text>
</comment>
<dbReference type="AlphaFoldDB" id="A0A151K1H1"/>
<accession>A0A151K1H1</accession>
<dbReference type="InterPro" id="IPR014030">
    <property type="entry name" value="Ketoacyl_synth_N"/>
</dbReference>
<dbReference type="InterPro" id="IPR016039">
    <property type="entry name" value="Thiolase-like"/>
</dbReference>
<dbReference type="Proteomes" id="UP000078542">
    <property type="component" value="Unassembled WGS sequence"/>
</dbReference>
<dbReference type="GO" id="GO:0006633">
    <property type="term" value="P:fatty acid biosynthetic process"/>
    <property type="evidence" value="ECO:0007669"/>
    <property type="project" value="TreeGrafter"/>
</dbReference>
<dbReference type="PANTHER" id="PTHR43775:SF23">
    <property type="entry name" value="FATTY ACID SYNTHASE 3"/>
    <property type="match status" value="1"/>
</dbReference>
<evidence type="ECO:0000313" key="2">
    <source>
        <dbReference type="EMBL" id="KYN49985.1"/>
    </source>
</evidence>
<dbReference type="GO" id="GO:0004312">
    <property type="term" value="F:fatty acid synthase activity"/>
    <property type="evidence" value="ECO:0007669"/>
    <property type="project" value="TreeGrafter"/>
</dbReference>
<sequence>MLQIKVFQIHAQSCLREYISLEHEDIPRRMGIINKVEKFDADFFGLSFEQTHLLPPEMRLLLESTYEAIIDAGINPKQLRGKNTAVIIGTSIIAAQTDLLYTETEVKKRLYYKCKHINTLKFFMYLCMYTRTHT</sequence>
<keyword evidence="4" id="KW-1185">Reference proteome</keyword>
<dbReference type="SUPFAM" id="SSF53901">
    <property type="entry name" value="Thiolase-like"/>
    <property type="match status" value="1"/>
</dbReference>
<dbReference type="PANTHER" id="PTHR43775">
    <property type="entry name" value="FATTY ACID SYNTHASE"/>
    <property type="match status" value="1"/>
</dbReference>
<dbReference type="Gene3D" id="3.40.47.10">
    <property type="match status" value="1"/>
</dbReference>
<evidence type="ECO:0000259" key="1">
    <source>
        <dbReference type="Pfam" id="PF00109"/>
    </source>
</evidence>
<evidence type="ECO:0000313" key="4">
    <source>
        <dbReference type="Proteomes" id="UP000078542"/>
    </source>
</evidence>
<feature type="domain" description="Beta-ketoacyl synthase-like N-terminal" evidence="1">
    <location>
        <begin position="27"/>
        <end position="109"/>
    </location>
</feature>
<dbReference type="InterPro" id="IPR050091">
    <property type="entry name" value="PKS_NRPS_Biosynth_Enz"/>
</dbReference>
<gene>
    <name evidence="2" type="ORF">ALC62_00012</name>
    <name evidence="3" type="ORF">ALC62_03837</name>
</gene>